<keyword evidence="3" id="KW-0378">Hydrolase</keyword>
<proteinExistence type="inferred from homology"/>
<feature type="domain" description="Bacterial phospholipase C C-terminal" evidence="4">
    <location>
        <begin position="753"/>
        <end position="844"/>
    </location>
</feature>
<dbReference type="EC" id="3.1.4.3" evidence="2"/>
<dbReference type="PANTHER" id="PTHR31956">
    <property type="entry name" value="NON-SPECIFIC PHOSPHOLIPASE C4-RELATED"/>
    <property type="match status" value="1"/>
</dbReference>
<evidence type="ECO:0000256" key="3">
    <source>
        <dbReference type="ARBA" id="ARBA00022801"/>
    </source>
</evidence>
<dbReference type="AlphaFoldDB" id="A0A1I5T4Q0"/>
<dbReference type="GO" id="GO:0016042">
    <property type="term" value="P:lipid catabolic process"/>
    <property type="evidence" value="ECO:0007669"/>
    <property type="project" value="InterPro"/>
</dbReference>
<evidence type="ECO:0000259" key="4">
    <source>
        <dbReference type="Pfam" id="PF05506"/>
    </source>
</evidence>
<dbReference type="PANTHER" id="PTHR31956:SF1">
    <property type="entry name" value="NON-SPECIFIC PHOSPHOLIPASE C1"/>
    <property type="match status" value="1"/>
</dbReference>
<dbReference type="InterPro" id="IPR008475">
    <property type="entry name" value="PLipase_C_C"/>
</dbReference>
<evidence type="ECO:0000313" key="6">
    <source>
        <dbReference type="Proteomes" id="UP000199306"/>
    </source>
</evidence>
<dbReference type="InterPro" id="IPR007312">
    <property type="entry name" value="Phosphoesterase"/>
</dbReference>
<dbReference type="Gene3D" id="3.40.720.10">
    <property type="entry name" value="Alkaline Phosphatase, subunit A"/>
    <property type="match status" value="2"/>
</dbReference>
<feature type="domain" description="Bacterial phospholipase C C-terminal" evidence="4">
    <location>
        <begin position="638"/>
        <end position="746"/>
    </location>
</feature>
<dbReference type="Pfam" id="PF04185">
    <property type="entry name" value="Phosphoesterase"/>
    <property type="match status" value="2"/>
</dbReference>
<sequence length="862" mass="97735">METRREFIQKAAVLASGAGLAGMLPASIQKAMAINPKEGSTYMDAEHVVILMQENRSFDHCFGTLQGVRGFNDPRAITLPNRNKVWLQSNKEGETFAPFRLNLKDSNATWMSSLPHSWENQVDARNNGKFDKWLDVKKSGNREYKKMPLTLGYYNREDIPFYYALADAFTVCDQNFCSSLTGTTPNRLYLWSGTIREKPEEGSMANVKNEDVDYEKWAKWKTFPERLEENNVSWKIYQNEISLPTGLSGDEDAWLSNFTDNPIEWFEKYNVKFSPEYHAYLKAQLIALPEEIKELNLKLKTLPADSPELEKTKKLIARKEHYLVIAKEDVVKWAPEKFEKLSEFEKNIHRKAFTTNKKDVDYHSLTSLSYDDNGTKREVSVPKGDVLYQFREDVSKGNLPTVSWLVAPENFSDHPGAPWYGAWYLSETLDILTKNPEVWKKTIFILAYDENDGYFDHVPPFVAPHPNDRYAGKVSKGIDAAAEQVSLAQELKRPHDNPEKDARSGPIGLGFRVPLLIASPWSRGGNVCSEVFDHTSVIQFLEKFTSKKSGKKIKETNITEWRRTICGDLSSVFKPYNGEKINLPEFVQKNPFIESVHKAKFKELPSNYKKLSAEEITSVNKDAEYSPLLPKQEAGVRPACALPYQLYAEGNLFEDKSAFEISFTASNEVFGTKAEGSPFIVYAPEKFASRDKEGNVTGFEDVNVRNYAVSKGDSLKDSWALKDFGQQDYHLRVYGPNGFFREFTGNADEPNIEVKCEYQRSDVNAKKLTGNVSLKITNSEVNPVTVEIIDNSYKTGSQVKELGGAGSMQASIEVNLNLSKSYNWYDLSVKVKGNSSFEKRYAGHVETGKQGFTDPLMGRINL</sequence>
<protein>
    <recommendedName>
        <fullName evidence="2">phospholipase C</fullName>
        <ecNumber evidence="2">3.1.4.3</ecNumber>
    </recommendedName>
</protein>
<accession>A0A1I5T4Q0</accession>
<dbReference type="InterPro" id="IPR017767">
    <property type="entry name" value="PC-PLC"/>
</dbReference>
<dbReference type="STRING" id="1079859.SAMN04515674_105371"/>
<evidence type="ECO:0000313" key="5">
    <source>
        <dbReference type="EMBL" id="SFP78034.1"/>
    </source>
</evidence>
<dbReference type="RefSeq" id="WP_092017030.1">
    <property type="nucleotide sequence ID" value="NZ_FOXH01000005.1"/>
</dbReference>
<dbReference type="InterPro" id="IPR017850">
    <property type="entry name" value="Alkaline_phosphatase_core_sf"/>
</dbReference>
<reference evidence="5 6" key="1">
    <citation type="submission" date="2016-10" db="EMBL/GenBank/DDBJ databases">
        <authorList>
            <person name="de Groot N.N."/>
        </authorList>
    </citation>
    <scope>NUCLEOTIDE SEQUENCE [LARGE SCALE GENOMIC DNA]</scope>
    <source>
        <strain evidence="6">E92,LMG 26720,CCM 7988</strain>
    </source>
</reference>
<dbReference type="OrthoDB" id="980947at2"/>
<dbReference type="GO" id="GO:0034480">
    <property type="term" value="F:phosphatidylcholine phospholipase C activity"/>
    <property type="evidence" value="ECO:0007669"/>
    <property type="project" value="UniProtKB-EC"/>
</dbReference>
<dbReference type="EMBL" id="FOXH01000005">
    <property type="protein sequence ID" value="SFP78034.1"/>
    <property type="molecule type" value="Genomic_DNA"/>
</dbReference>
<gene>
    <name evidence="5" type="ORF">SAMN04515674_105371</name>
</gene>
<keyword evidence="6" id="KW-1185">Reference proteome</keyword>
<dbReference type="PROSITE" id="PS51318">
    <property type="entry name" value="TAT"/>
    <property type="match status" value="1"/>
</dbReference>
<dbReference type="InterPro" id="IPR006311">
    <property type="entry name" value="TAT_signal"/>
</dbReference>
<evidence type="ECO:0000256" key="1">
    <source>
        <dbReference type="ARBA" id="ARBA00009717"/>
    </source>
</evidence>
<name>A0A1I5T4Q0_9BACT</name>
<organism evidence="5 6">
    <name type="scientific">Pseudarcicella hirudinis</name>
    <dbReference type="NCBI Taxonomy" id="1079859"/>
    <lineage>
        <taxon>Bacteria</taxon>
        <taxon>Pseudomonadati</taxon>
        <taxon>Bacteroidota</taxon>
        <taxon>Cytophagia</taxon>
        <taxon>Cytophagales</taxon>
        <taxon>Flectobacillaceae</taxon>
        <taxon>Pseudarcicella</taxon>
    </lineage>
</organism>
<dbReference type="Pfam" id="PF05506">
    <property type="entry name" value="PLipase_C_C"/>
    <property type="match status" value="2"/>
</dbReference>
<dbReference type="Proteomes" id="UP000199306">
    <property type="component" value="Unassembled WGS sequence"/>
</dbReference>
<dbReference type="NCBIfam" id="TIGR03396">
    <property type="entry name" value="PC_PLC"/>
    <property type="match status" value="1"/>
</dbReference>
<evidence type="ECO:0000256" key="2">
    <source>
        <dbReference type="ARBA" id="ARBA00012018"/>
    </source>
</evidence>
<comment type="similarity">
    <text evidence="1">Belongs to the bacterial phospholipase C family.</text>
</comment>